<evidence type="ECO:0000313" key="1">
    <source>
        <dbReference type="EMBL" id="KAK2071558.1"/>
    </source>
</evidence>
<gene>
    <name evidence="1" type="ORF">P8C59_005971</name>
</gene>
<keyword evidence="2" id="KW-1185">Reference proteome</keyword>
<reference evidence="1" key="1">
    <citation type="journal article" date="2023" name="Mol. Plant Microbe Interact.">
        <title>Elucidating the Obligate Nature and Biological Capacity of an Invasive Fungal Corn Pathogen.</title>
        <authorList>
            <person name="MacCready J.S."/>
            <person name="Roggenkamp E.M."/>
            <person name="Gdanetz K."/>
            <person name="Chilvers M.I."/>
        </authorList>
    </citation>
    <scope>NUCLEOTIDE SEQUENCE</scope>
    <source>
        <strain evidence="1">PM02</strain>
    </source>
</reference>
<dbReference type="EMBL" id="JAQQPM010000005">
    <property type="protein sequence ID" value="KAK2071558.1"/>
    <property type="molecule type" value="Genomic_DNA"/>
</dbReference>
<name>A0AAD9I5K6_9PEZI</name>
<sequence length="74" mass="8265">MQDCGFMFPHVSQSLHEVEPHTETAAAAQDVWMIMCPMPTRSEHNGSYQASTEGHSNACFLLLPFLDRATERVA</sequence>
<organism evidence="1 2">
    <name type="scientific">Phyllachora maydis</name>
    <dbReference type="NCBI Taxonomy" id="1825666"/>
    <lineage>
        <taxon>Eukaryota</taxon>
        <taxon>Fungi</taxon>
        <taxon>Dikarya</taxon>
        <taxon>Ascomycota</taxon>
        <taxon>Pezizomycotina</taxon>
        <taxon>Sordariomycetes</taxon>
        <taxon>Sordariomycetidae</taxon>
        <taxon>Phyllachorales</taxon>
        <taxon>Phyllachoraceae</taxon>
        <taxon>Phyllachora</taxon>
    </lineage>
</organism>
<dbReference type="Proteomes" id="UP001217918">
    <property type="component" value="Unassembled WGS sequence"/>
</dbReference>
<evidence type="ECO:0000313" key="2">
    <source>
        <dbReference type="Proteomes" id="UP001217918"/>
    </source>
</evidence>
<comment type="caution">
    <text evidence="1">The sequence shown here is derived from an EMBL/GenBank/DDBJ whole genome shotgun (WGS) entry which is preliminary data.</text>
</comment>
<proteinExistence type="predicted"/>
<dbReference type="AlphaFoldDB" id="A0AAD9I5K6"/>
<accession>A0AAD9I5K6</accession>
<protein>
    <submittedName>
        <fullName evidence="1">Uncharacterized protein</fullName>
    </submittedName>
</protein>